<dbReference type="Proteomes" id="UP001274896">
    <property type="component" value="Unassembled WGS sequence"/>
</dbReference>
<organism evidence="12 13">
    <name type="scientific">Hemibagrus guttatus</name>
    <dbReference type="NCBI Taxonomy" id="175788"/>
    <lineage>
        <taxon>Eukaryota</taxon>
        <taxon>Metazoa</taxon>
        <taxon>Chordata</taxon>
        <taxon>Craniata</taxon>
        <taxon>Vertebrata</taxon>
        <taxon>Euteleostomi</taxon>
        <taxon>Actinopterygii</taxon>
        <taxon>Neopterygii</taxon>
        <taxon>Teleostei</taxon>
        <taxon>Ostariophysi</taxon>
        <taxon>Siluriformes</taxon>
        <taxon>Bagridae</taxon>
        <taxon>Hemibagrus</taxon>
    </lineage>
</organism>
<dbReference type="EMBL" id="JAUCMX010000020">
    <property type="protein sequence ID" value="KAK3515461.1"/>
    <property type="molecule type" value="Genomic_DNA"/>
</dbReference>
<dbReference type="AlphaFoldDB" id="A0AAE0Q996"/>
<dbReference type="GO" id="GO:0000122">
    <property type="term" value="P:negative regulation of transcription by RNA polymerase II"/>
    <property type="evidence" value="ECO:0007669"/>
    <property type="project" value="UniProtKB-ARBA"/>
</dbReference>
<evidence type="ECO:0000259" key="11">
    <source>
        <dbReference type="PROSITE" id="PS50157"/>
    </source>
</evidence>
<dbReference type="GO" id="GO:0000981">
    <property type="term" value="F:DNA-binding transcription factor activity, RNA polymerase II-specific"/>
    <property type="evidence" value="ECO:0007669"/>
    <property type="project" value="TreeGrafter"/>
</dbReference>
<dbReference type="InterPro" id="IPR050717">
    <property type="entry name" value="C2H2-ZF_Transcription_Reg"/>
</dbReference>
<evidence type="ECO:0000313" key="12">
    <source>
        <dbReference type="EMBL" id="KAK3515461.1"/>
    </source>
</evidence>
<accession>A0AAE0Q996</accession>
<gene>
    <name evidence="12" type="ORF">QTP70_022955</name>
</gene>
<feature type="domain" description="C2H2-type" evidence="11">
    <location>
        <begin position="297"/>
        <end position="324"/>
    </location>
</feature>
<dbReference type="GO" id="GO:0000977">
    <property type="term" value="F:RNA polymerase II transcription regulatory region sequence-specific DNA binding"/>
    <property type="evidence" value="ECO:0007669"/>
    <property type="project" value="TreeGrafter"/>
</dbReference>
<comment type="function">
    <text evidence="8">May be involved in the development of the mandibular molar tooth germ at the bud stage.</text>
</comment>
<keyword evidence="3" id="KW-0677">Repeat</keyword>
<comment type="similarity">
    <text evidence="7">Belongs to the Odd C2H2-type zinc-finger protein family.</text>
</comment>
<keyword evidence="2" id="KW-0479">Metal-binding</keyword>
<comment type="caution">
    <text evidence="12">The sequence shown here is derived from an EMBL/GenBank/DDBJ whole genome shotgun (WGS) entry which is preliminary data.</text>
</comment>
<dbReference type="GO" id="GO:0001655">
    <property type="term" value="P:urogenital system development"/>
    <property type="evidence" value="ECO:0007669"/>
    <property type="project" value="TreeGrafter"/>
</dbReference>
<evidence type="ECO:0000313" key="13">
    <source>
        <dbReference type="Proteomes" id="UP001274896"/>
    </source>
</evidence>
<evidence type="ECO:0000256" key="1">
    <source>
        <dbReference type="ARBA" id="ARBA00004123"/>
    </source>
</evidence>
<dbReference type="InterPro" id="IPR013087">
    <property type="entry name" value="Znf_C2H2_type"/>
</dbReference>
<dbReference type="PANTHER" id="PTHR14196:SF4">
    <property type="entry name" value="PROTEIN ODD-SKIPPED-RELATED 2"/>
    <property type="match status" value="1"/>
</dbReference>
<evidence type="ECO:0000256" key="4">
    <source>
        <dbReference type="ARBA" id="ARBA00022771"/>
    </source>
</evidence>
<evidence type="ECO:0000256" key="5">
    <source>
        <dbReference type="ARBA" id="ARBA00022833"/>
    </source>
</evidence>
<evidence type="ECO:0000256" key="3">
    <source>
        <dbReference type="ARBA" id="ARBA00022737"/>
    </source>
</evidence>
<dbReference type="FunFam" id="3.30.160.60:FF:000311">
    <property type="entry name" value="protein odd-skipped-related 2 isoform X1"/>
    <property type="match status" value="1"/>
</dbReference>
<evidence type="ECO:0000256" key="6">
    <source>
        <dbReference type="ARBA" id="ARBA00023242"/>
    </source>
</evidence>
<evidence type="ECO:0000256" key="2">
    <source>
        <dbReference type="ARBA" id="ARBA00022723"/>
    </source>
</evidence>
<feature type="domain" description="C2H2-type" evidence="11">
    <location>
        <begin position="185"/>
        <end position="212"/>
    </location>
</feature>
<proteinExistence type="inferred from homology"/>
<reference evidence="12" key="1">
    <citation type="submission" date="2023-06" db="EMBL/GenBank/DDBJ databases">
        <title>Male Hemibagrus guttatus genome.</title>
        <authorList>
            <person name="Bian C."/>
        </authorList>
    </citation>
    <scope>NUCLEOTIDE SEQUENCE</scope>
    <source>
        <strain evidence="12">Male_cb2023</strain>
        <tissue evidence="12">Muscle</tissue>
    </source>
</reference>
<evidence type="ECO:0000256" key="8">
    <source>
        <dbReference type="ARBA" id="ARBA00053084"/>
    </source>
</evidence>
<dbReference type="SMART" id="SM00355">
    <property type="entry name" value="ZnF_C2H2"/>
    <property type="match status" value="5"/>
</dbReference>
<sequence length="324" mass="37219">TFGRLSLLKVWKMGSKTLPAPIPLHPSLHLSNYSFLQAASRPALSHPADHLQGLYGLRTVQTMQMNHWTLGYTHMQGLRSTITEMSAAQGLADLRFSFPALPITAHFFHPKQGSITQVIPSLHKDRPRFDFANLAIAATQEDESRTDDLLKITAGLGGQSSDFNKLSPNRKPPRGRLPTKTKKEFICRFCGRNFTKSYNLLIHERTHTDERPYTCDICQKAFRRQDHLRDHRYIHSKEKPFKCQECGKGFCQSRTLAVHKTLHMQESPHKCPTCGRTFNQRSNLKTHLLTHTDIKPYSCERCGKVFRRNCDLRRHSLTHTLHQD</sequence>
<dbReference type="FunFam" id="3.30.160.60:FF:000148">
    <property type="entry name" value="zinc finger protein Gfi-1"/>
    <property type="match status" value="1"/>
</dbReference>
<dbReference type="GO" id="GO:0008270">
    <property type="term" value="F:zinc ion binding"/>
    <property type="evidence" value="ECO:0007669"/>
    <property type="project" value="UniProtKB-KW"/>
</dbReference>
<dbReference type="Pfam" id="PF00096">
    <property type="entry name" value="zf-C2H2"/>
    <property type="match status" value="5"/>
</dbReference>
<dbReference type="InterPro" id="IPR036236">
    <property type="entry name" value="Znf_C2H2_sf"/>
</dbReference>
<dbReference type="GO" id="GO:0033339">
    <property type="term" value="P:pectoral fin development"/>
    <property type="evidence" value="ECO:0007669"/>
    <property type="project" value="UniProtKB-ARBA"/>
</dbReference>
<feature type="domain" description="C2H2-type" evidence="11">
    <location>
        <begin position="213"/>
        <end position="240"/>
    </location>
</feature>
<feature type="non-terminal residue" evidence="12">
    <location>
        <position position="324"/>
    </location>
</feature>
<keyword evidence="13" id="KW-1185">Reference proteome</keyword>
<dbReference type="Gene3D" id="3.30.160.60">
    <property type="entry name" value="Classic Zinc Finger"/>
    <property type="match status" value="5"/>
</dbReference>
<dbReference type="PANTHER" id="PTHR14196">
    <property type="entry name" value="ODD-SKIPPED - RELATED"/>
    <property type="match status" value="1"/>
</dbReference>
<evidence type="ECO:0000256" key="9">
    <source>
        <dbReference type="ARBA" id="ARBA00071335"/>
    </source>
</evidence>
<evidence type="ECO:0000256" key="7">
    <source>
        <dbReference type="ARBA" id="ARBA00038339"/>
    </source>
</evidence>
<keyword evidence="6" id="KW-0539">Nucleus</keyword>
<comment type="subcellular location">
    <subcellularLocation>
        <location evidence="1">Nucleus</location>
    </subcellularLocation>
</comment>
<dbReference type="PROSITE" id="PS50157">
    <property type="entry name" value="ZINC_FINGER_C2H2_2"/>
    <property type="match status" value="5"/>
</dbReference>
<dbReference type="FunFam" id="3.30.160.60:FF:000254">
    <property type="entry name" value="Odd-skipped related transciption factor 1"/>
    <property type="match status" value="1"/>
</dbReference>
<feature type="domain" description="C2H2-type" evidence="11">
    <location>
        <begin position="241"/>
        <end position="268"/>
    </location>
</feature>
<evidence type="ECO:0000256" key="10">
    <source>
        <dbReference type="PROSITE-ProRule" id="PRU00042"/>
    </source>
</evidence>
<keyword evidence="5" id="KW-0862">Zinc</keyword>
<dbReference type="PROSITE" id="PS00028">
    <property type="entry name" value="ZINC_FINGER_C2H2_1"/>
    <property type="match status" value="5"/>
</dbReference>
<dbReference type="SUPFAM" id="SSF57667">
    <property type="entry name" value="beta-beta-alpha zinc fingers"/>
    <property type="match status" value="3"/>
</dbReference>
<protein>
    <recommendedName>
        <fullName evidence="9">Protein odd-skipped-related 2</fullName>
    </recommendedName>
</protein>
<name>A0AAE0Q996_9TELE</name>
<dbReference type="FunFam" id="3.30.160.60:FF:000318">
    <property type="entry name" value="Odd-skipped-related transciption factor 2"/>
    <property type="match status" value="1"/>
</dbReference>
<keyword evidence="4 10" id="KW-0863">Zinc-finger</keyword>
<dbReference type="FunFam" id="3.30.160.60:FF:000090">
    <property type="entry name" value="Odd-skipped-related transciption factor 2"/>
    <property type="match status" value="1"/>
</dbReference>
<dbReference type="GO" id="GO:0005634">
    <property type="term" value="C:nucleus"/>
    <property type="evidence" value="ECO:0007669"/>
    <property type="project" value="UniProtKB-SubCell"/>
</dbReference>
<feature type="domain" description="C2H2-type" evidence="11">
    <location>
        <begin position="269"/>
        <end position="296"/>
    </location>
</feature>